<sequence length="37" mass="4352">MQSRLDTEILTCKLTLCTETTQQMTALYYWTIHAVDE</sequence>
<organism evidence="1">
    <name type="scientific">Arundo donax</name>
    <name type="common">Giant reed</name>
    <name type="synonym">Donax arundinaceus</name>
    <dbReference type="NCBI Taxonomy" id="35708"/>
    <lineage>
        <taxon>Eukaryota</taxon>
        <taxon>Viridiplantae</taxon>
        <taxon>Streptophyta</taxon>
        <taxon>Embryophyta</taxon>
        <taxon>Tracheophyta</taxon>
        <taxon>Spermatophyta</taxon>
        <taxon>Magnoliopsida</taxon>
        <taxon>Liliopsida</taxon>
        <taxon>Poales</taxon>
        <taxon>Poaceae</taxon>
        <taxon>PACMAD clade</taxon>
        <taxon>Arundinoideae</taxon>
        <taxon>Arundineae</taxon>
        <taxon>Arundo</taxon>
    </lineage>
</organism>
<protein>
    <submittedName>
        <fullName evidence="1">Uncharacterized protein</fullName>
    </submittedName>
</protein>
<evidence type="ECO:0000313" key="1">
    <source>
        <dbReference type="EMBL" id="JAD52197.1"/>
    </source>
</evidence>
<dbReference type="EMBL" id="GBRH01245698">
    <property type="protein sequence ID" value="JAD52197.1"/>
    <property type="molecule type" value="Transcribed_RNA"/>
</dbReference>
<dbReference type="AlphaFoldDB" id="A0A0A9AYQ9"/>
<reference evidence="1" key="2">
    <citation type="journal article" date="2015" name="Data Brief">
        <title>Shoot transcriptome of the giant reed, Arundo donax.</title>
        <authorList>
            <person name="Barrero R.A."/>
            <person name="Guerrero F.D."/>
            <person name="Moolhuijzen P."/>
            <person name="Goolsby J.A."/>
            <person name="Tidwell J."/>
            <person name="Bellgard S.E."/>
            <person name="Bellgard M.I."/>
        </authorList>
    </citation>
    <scope>NUCLEOTIDE SEQUENCE</scope>
    <source>
        <tissue evidence="1">Shoot tissue taken approximately 20 cm above the soil surface</tissue>
    </source>
</reference>
<accession>A0A0A9AYQ9</accession>
<reference evidence="1" key="1">
    <citation type="submission" date="2014-09" db="EMBL/GenBank/DDBJ databases">
        <authorList>
            <person name="Magalhaes I.L.F."/>
            <person name="Oliveira U."/>
            <person name="Santos F.R."/>
            <person name="Vidigal T.H.D.A."/>
            <person name="Brescovit A.D."/>
            <person name="Santos A.J."/>
        </authorList>
    </citation>
    <scope>NUCLEOTIDE SEQUENCE</scope>
    <source>
        <tissue evidence="1">Shoot tissue taken approximately 20 cm above the soil surface</tissue>
    </source>
</reference>
<proteinExistence type="predicted"/>
<name>A0A0A9AYQ9_ARUDO</name>